<reference evidence="1 2" key="1">
    <citation type="journal article" date="2021" name="Commun. Biol.">
        <title>The genome of Shorea leprosula (Dipterocarpaceae) highlights the ecological relevance of drought in aseasonal tropical rainforests.</title>
        <authorList>
            <person name="Ng K.K.S."/>
            <person name="Kobayashi M.J."/>
            <person name="Fawcett J.A."/>
            <person name="Hatakeyama M."/>
            <person name="Paape T."/>
            <person name="Ng C.H."/>
            <person name="Ang C.C."/>
            <person name="Tnah L.H."/>
            <person name="Lee C.T."/>
            <person name="Nishiyama T."/>
            <person name="Sese J."/>
            <person name="O'Brien M.J."/>
            <person name="Copetti D."/>
            <person name="Mohd Noor M.I."/>
            <person name="Ong R.C."/>
            <person name="Putra M."/>
            <person name="Sireger I.Z."/>
            <person name="Indrioko S."/>
            <person name="Kosugi Y."/>
            <person name="Izuno A."/>
            <person name="Isagi Y."/>
            <person name="Lee S.L."/>
            <person name="Shimizu K.K."/>
        </authorList>
    </citation>
    <scope>NUCLEOTIDE SEQUENCE [LARGE SCALE GENOMIC DNA]</scope>
    <source>
        <strain evidence="1">214</strain>
    </source>
</reference>
<keyword evidence="2" id="KW-1185">Reference proteome</keyword>
<comment type="caution">
    <text evidence="1">The sequence shown here is derived from an EMBL/GenBank/DDBJ whole genome shotgun (WGS) entry which is preliminary data.</text>
</comment>
<gene>
    <name evidence="1" type="ORF">SLEP1_g53963</name>
</gene>
<evidence type="ECO:0000313" key="1">
    <source>
        <dbReference type="EMBL" id="GKV47019.1"/>
    </source>
</evidence>
<dbReference type="AlphaFoldDB" id="A0AAV5MDD1"/>
<sequence>MGKISWFAPPKRSRSSAPLPGLQIPSLDGHTALVTTVIVVPAWNPASKILCYCWTASLDGTIRYCDFSLPELRKIIDVRMLTLSTLLHELP</sequence>
<dbReference type="EMBL" id="BPVZ01000220">
    <property type="protein sequence ID" value="GKV47019.1"/>
    <property type="molecule type" value="Genomic_DNA"/>
</dbReference>
<proteinExistence type="predicted"/>
<dbReference type="PANTHER" id="PTHR45176">
    <property type="entry name" value="TRANSDUCIN FAMILY PROTEIN / WD-40 REPEAT FAMILY PROTEIN-RELATED"/>
    <property type="match status" value="1"/>
</dbReference>
<dbReference type="PANTHER" id="PTHR45176:SF1">
    <property type="entry name" value="TRANSDUCIN FAMILY PROTEIN _ WD-40 REPEAT FAMILY PROTEIN-RELATED"/>
    <property type="match status" value="1"/>
</dbReference>
<dbReference type="Proteomes" id="UP001054252">
    <property type="component" value="Unassembled WGS sequence"/>
</dbReference>
<organism evidence="1 2">
    <name type="scientific">Rubroshorea leprosula</name>
    <dbReference type="NCBI Taxonomy" id="152421"/>
    <lineage>
        <taxon>Eukaryota</taxon>
        <taxon>Viridiplantae</taxon>
        <taxon>Streptophyta</taxon>
        <taxon>Embryophyta</taxon>
        <taxon>Tracheophyta</taxon>
        <taxon>Spermatophyta</taxon>
        <taxon>Magnoliopsida</taxon>
        <taxon>eudicotyledons</taxon>
        <taxon>Gunneridae</taxon>
        <taxon>Pentapetalae</taxon>
        <taxon>rosids</taxon>
        <taxon>malvids</taxon>
        <taxon>Malvales</taxon>
        <taxon>Dipterocarpaceae</taxon>
        <taxon>Rubroshorea</taxon>
    </lineage>
</organism>
<protein>
    <submittedName>
        <fullName evidence="1">Uncharacterized protein</fullName>
    </submittedName>
</protein>
<evidence type="ECO:0000313" key="2">
    <source>
        <dbReference type="Proteomes" id="UP001054252"/>
    </source>
</evidence>
<name>A0AAV5MDD1_9ROSI</name>
<accession>A0AAV5MDD1</accession>